<evidence type="ECO:0000313" key="1">
    <source>
        <dbReference type="EMBL" id="KAH7996805.1"/>
    </source>
</evidence>
<dbReference type="Proteomes" id="UP000827872">
    <property type="component" value="Linkage Group LG15"/>
</dbReference>
<proteinExistence type="predicted"/>
<comment type="caution">
    <text evidence="1">The sequence shown here is derived from an EMBL/GenBank/DDBJ whole genome shotgun (WGS) entry which is preliminary data.</text>
</comment>
<accession>A0ACB8EW79</accession>
<gene>
    <name evidence="1" type="ORF">K3G42_011073</name>
</gene>
<reference evidence="1" key="1">
    <citation type="submission" date="2021-08" db="EMBL/GenBank/DDBJ databases">
        <title>The first chromosome-level gecko genome reveals the dynamic sex chromosomes of Neotropical dwarf geckos (Sphaerodactylidae: Sphaerodactylus).</title>
        <authorList>
            <person name="Pinto B.J."/>
            <person name="Keating S.E."/>
            <person name="Gamble T."/>
        </authorList>
    </citation>
    <scope>NUCLEOTIDE SEQUENCE</scope>
    <source>
        <strain evidence="1">TG3544</strain>
    </source>
</reference>
<organism evidence="1 2">
    <name type="scientific">Sphaerodactylus townsendi</name>
    <dbReference type="NCBI Taxonomy" id="933632"/>
    <lineage>
        <taxon>Eukaryota</taxon>
        <taxon>Metazoa</taxon>
        <taxon>Chordata</taxon>
        <taxon>Craniata</taxon>
        <taxon>Vertebrata</taxon>
        <taxon>Euteleostomi</taxon>
        <taxon>Lepidosauria</taxon>
        <taxon>Squamata</taxon>
        <taxon>Bifurcata</taxon>
        <taxon>Gekkota</taxon>
        <taxon>Sphaerodactylidae</taxon>
        <taxon>Sphaerodactylus</taxon>
    </lineage>
</organism>
<keyword evidence="2" id="KW-1185">Reference proteome</keyword>
<dbReference type="EMBL" id="CM037628">
    <property type="protein sequence ID" value="KAH7996805.1"/>
    <property type="molecule type" value="Genomic_DNA"/>
</dbReference>
<evidence type="ECO:0000313" key="2">
    <source>
        <dbReference type="Proteomes" id="UP000827872"/>
    </source>
</evidence>
<sequence>MEPKRRGSMREPQETANHAMGLFLGGCGLLLCLFIGIYCIYSRGAKKEPFSHHRLYEDGFDDPALFLDNPKDYDWFFYETDGYVYPTPSQSPPKPIQTLSVPALKQPAPVPEVSPGKLETSEAAPDANSSPAKLECLSPANLHAGNFI</sequence>
<name>A0ACB8EW79_9SAUR</name>
<protein>
    <submittedName>
        <fullName evidence="1">Uncharacterized protein</fullName>
    </submittedName>
</protein>